<dbReference type="InterPro" id="IPR029063">
    <property type="entry name" value="SAM-dependent_MTases_sf"/>
</dbReference>
<dbReference type="OrthoDB" id="9791837at2"/>
<organism evidence="1 2">
    <name type="scientific">Blautia faecicola</name>
    <dbReference type="NCBI Taxonomy" id="2509240"/>
    <lineage>
        <taxon>Bacteria</taxon>
        <taxon>Bacillati</taxon>
        <taxon>Bacillota</taxon>
        <taxon>Clostridia</taxon>
        <taxon>Lachnospirales</taxon>
        <taxon>Lachnospiraceae</taxon>
        <taxon>Blautia</taxon>
    </lineage>
</organism>
<accession>A0A4Q1REB8</accession>
<dbReference type="EMBL" id="SDKC01000001">
    <property type="protein sequence ID" value="RXS73883.1"/>
    <property type="molecule type" value="Genomic_DNA"/>
</dbReference>
<dbReference type="GO" id="GO:0032259">
    <property type="term" value="P:methylation"/>
    <property type="evidence" value="ECO:0007669"/>
    <property type="project" value="UniProtKB-KW"/>
</dbReference>
<dbReference type="AlphaFoldDB" id="A0A4Q1REB8"/>
<dbReference type="Gene3D" id="3.40.50.150">
    <property type="entry name" value="Vaccinia Virus protein VP39"/>
    <property type="match status" value="1"/>
</dbReference>
<keyword evidence="1" id="KW-0808">Transferase</keyword>
<comment type="caution">
    <text evidence="1">The sequence shown here is derived from an EMBL/GenBank/DDBJ whole genome shotgun (WGS) entry which is preliminary data.</text>
</comment>
<proteinExistence type="predicted"/>
<keyword evidence="2" id="KW-1185">Reference proteome</keyword>
<gene>
    <name evidence="1" type="ORF">ETP43_00535</name>
</gene>
<dbReference type="Proteomes" id="UP000290106">
    <property type="component" value="Unassembled WGS sequence"/>
</dbReference>
<evidence type="ECO:0000313" key="1">
    <source>
        <dbReference type="EMBL" id="RXS73883.1"/>
    </source>
</evidence>
<sequence length="186" mass="21439">MYDKRPYQPIDQTPSRFLVDNLKLVDISDKPILDVACGYGRNGGYLAKNNHRVVFIDKDIECLRYIKNGGKLSEQGHVDTRNVYALYKNLDEGKLSFPNDSTGGVIDIHYYNPLLIDELIRVLDKGGFFCFESISARGKNVYELPDYHFIKDKLKNFKIISYVERKVNPEELGKSVMKIFAIKQYS</sequence>
<reference evidence="1 2" key="1">
    <citation type="submission" date="2019-01" db="EMBL/GenBank/DDBJ databases">
        <title>Blautia sp. nov. KGMB01111 isolated human feces.</title>
        <authorList>
            <person name="Park J.-E."/>
            <person name="Kim J.-S."/>
            <person name="Park S.-H."/>
        </authorList>
    </citation>
    <scope>NUCLEOTIDE SEQUENCE [LARGE SCALE GENOMIC DNA]</scope>
    <source>
        <strain evidence="1 2">KGMB01111</strain>
    </source>
</reference>
<keyword evidence="1" id="KW-0489">Methyltransferase</keyword>
<dbReference type="GO" id="GO:0008168">
    <property type="term" value="F:methyltransferase activity"/>
    <property type="evidence" value="ECO:0007669"/>
    <property type="project" value="UniProtKB-KW"/>
</dbReference>
<evidence type="ECO:0000313" key="2">
    <source>
        <dbReference type="Proteomes" id="UP000290106"/>
    </source>
</evidence>
<dbReference type="SUPFAM" id="SSF53335">
    <property type="entry name" value="S-adenosyl-L-methionine-dependent methyltransferases"/>
    <property type="match status" value="1"/>
</dbReference>
<dbReference type="RefSeq" id="WP_129256748.1">
    <property type="nucleotide sequence ID" value="NZ_SDKC01000001.1"/>
</dbReference>
<protein>
    <submittedName>
        <fullName evidence="1">Class I SAM-dependent methyltransferase</fullName>
    </submittedName>
</protein>
<name>A0A4Q1REB8_9FIRM</name>